<organism evidence="1 2">
    <name type="scientific">Lachancea dasiensis</name>
    <dbReference type="NCBI Taxonomy" id="1072105"/>
    <lineage>
        <taxon>Eukaryota</taxon>
        <taxon>Fungi</taxon>
        <taxon>Dikarya</taxon>
        <taxon>Ascomycota</taxon>
        <taxon>Saccharomycotina</taxon>
        <taxon>Saccharomycetes</taxon>
        <taxon>Saccharomycetales</taxon>
        <taxon>Saccharomycetaceae</taxon>
        <taxon>Lachancea</taxon>
    </lineage>
</organism>
<evidence type="ECO:0000313" key="1">
    <source>
        <dbReference type="EMBL" id="SCU97386.1"/>
    </source>
</evidence>
<sequence length="581" mass="67346">MKWRCAYAHTLLNRVSLIPRTSTILDMTTYQPLPAPAKLNGGFWKSAIEFLNQNDLLSLARTNSQFHQLCVEEIYHTIVISRDSVLRSGEWFLDCGKTYLAGYRSVKKSPDQVDLFLYDRINRLNESSHLHLVKEVIIQEDVFHDRQAGLVVLEELVQKLLDLGLLEVLDIRDNELFARFYPHYLNLQHLRKCRILDLADLNQLRSIAQVKSLQLMLSHVSFEAGCLNENAKSALSLNIEEVAIEDLEHSSLRLFEYLHDEKMAMSALKSLKFNHVHGMQNYNKTMREFTTLFLDSVLEIDRIKRLELEGSCEVPGCSCFHDFLMALAPHVHNLKELSLIEKTFVTQGDHYTEENWDLTINKFLINLPNVSDRLEKLAIRHNPPLNGIQKDSVEGNYIRRRTLYESVLPRLTSLKTLIAPTFLRSIAPYEVLVCDLLWNGCECDYCTKVLAVIDKFIMNHQFYSFSEGRFKDIIPTVFFGFTGDALSRRFVTTTDWDLNTWSICPVAHYWDLHGYENIQHFHDFDCHYDESVYIALAGCIAHFFNSYMDHLVQLLPSLRSCVLSGVYYAVDGEQEYRSIYD</sequence>
<reference evidence="1 2" key="1">
    <citation type="submission" date="2016-03" db="EMBL/GenBank/DDBJ databases">
        <authorList>
            <person name="Devillers H."/>
        </authorList>
    </citation>
    <scope>NUCLEOTIDE SEQUENCE [LARGE SCALE GENOMIC DNA]</scope>
    <source>
        <strain evidence="1">CBS 10888</strain>
    </source>
</reference>
<dbReference type="AlphaFoldDB" id="A0A1G4K1G2"/>
<name>A0A1G4K1G2_9SACH</name>
<dbReference type="GO" id="GO:0006897">
    <property type="term" value="P:endocytosis"/>
    <property type="evidence" value="ECO:0007669"/>
    <property type="project" value="EnsemblFungi"/>
</dbReference>
<dbReference type="GO" id="GO:0005095">
    <property type="term" value="F:GTPase inhibitor activity"/>
    <property type="evidence" value="ECO:0007669"/>
    <property type="project" value="EnsemblFungi"/>
</dbReference>
<dbReference type="STRING" id="1266660.A0A1G4K1G2"/>
<keyword evidence="2" id="KW-1185">Reference proteome</keyword>
<proteinExistence type="predicted"/>
<dbReference type="Proteomes" id="UP000190274">
    <property type="component" value="Chromosome H"/>
</dbReference>
<accession>A0A1G4K1G2</accession>
<dbReference type="GO" id="GO:0006623">
    <property type="term" value="P:protein targeting to vacuole"/>
    <property type="evidence" value="ECO:0007669"/>
    <property type="project" value="EnsemblFungi"/>
</dbReference>
<dbReference type="OrthoDB" id="3976101at2759"/>
<dbReference type="EMBL" id="LT598461">
    <property type="protein sequence ID" value="SCU97386.1"/>
    <property type="molecule type" value="Genomic_DNA"/>
</dbReference>
<protein>
    <submittedName>
        <fullName evidence="1">LADA_0H06018g1_1</fullName>
    </submittedName>
</protein>
<gene>
    <name evidence="1" type="ORF">LADA_0H06018G</name>
</gene>
<evidence type="ECO:0000313" key="2">
    <source>
        <dbReference type="Proteomes" id="UP000190274"/>
    </source>
</evidence>